<accession>A0A4U1L1W3</accession>
<dbReference type="AlphaFoldDB" id="A0A4U1L1W3"/>
<dbReference type="Gene3D" id="3.30.420.40">
    <property type="match status" value="2"/>
</dbReference>
<keyword evidence="3" id="KW-1185">Reference proteome</keyword>
<comment type="similarity">
    <text evidence="1">Belongs to the ROK (NagC/XylR) family.</text>
</comment>
<dbReference type="RefSeq" id="WP_136942095.1">
    <property type="nucleotide sequence ID" value="NZ_SWKR01000002.1"/>
</dbReference>
<gene>
    <name evidence="2" type="ORF">FBR43_04825</name>
</gene>
<organism evidence="2 3">
    <name type="scientific">Sphingomonas baiyangensis</name>
    <dbReference type="NCBI Taxonomy" id="2572576"/>
    <lineage>
        <taxon>Bacteria</taxon>
        <taxon>Pseudomonadati</taxon>
        <taxon>Pseudomonadota</taxon>
        <taxon>Alphaproteobacteria</taxon>
        <taxon>Sphingomonadales</taxon>
        <taxon>Sphingomonadaceae</taxon>
        <taxon>Sphingomonas</taxon>
    </lineage>
</organism>
<dbReference type="SUPFAM" id="SSF53067">
    <property type="entry name" value="Actin-like ATPase domain"/>
    <property type="match status" value="1"/>
</dbReference>
<dbReference type="EMBL" id="SWKR01000002">
    <property type="protein sequence ID" value="TKD50153.1"/>
    <property type="molecule type" value="Genomic_DNA"/>
</dbReference>
<dbReference type="PROSITE" id="PS01125">
    <property type="entry name" value="ROK"/>
    <property type="match status" value="1"/>
</dbReference>
<dbReference type="InterPro" id="IPR049874">
    <property type="entry name" value="ROK_cs"/>
</dbReference>
<dbReference type="Proteomes" id="UP000309138">
    <property type="component" value="Unassembled WGS sequence"/>
</dbReference>
<comment type="caution">
    <text evidence="2">The sequence shown here is derived from an EMBL/GenBank/DDBJ whole genome shotgun (WGS) entry which is preliminary data.</text>
</comment>
<protein>
    <submittedName>
        <fullName evidence="2">ROK family protein</fullName>
    </submittedName>
</protein>
<evidence type="ECO:0000313" key="3">
    <source>
        <dbReference type="Proteomes" id="UP000309138"/>
    </source>
</evidence>
<dbReference type="Pfam" id="PF00480">
    <property type="entry name" value="ROK"/>
    <property type="match status" value="1"/>
</dbReference>
<reference evidence="2 3" key="1">
    <citation type="submission" date="2019-04" db="EMBL/GenBank/DDBJ databases">
        <authorList>
            <person name="Yang Y."/>
            <person name="Wei D."/>
        </authorList>
    </citation>
    <scope>NUCLEOTIDE SEQUENCE [LARGE SCALE GENOMIC DNA]</scope>
    <source>
        <strain evidence="2 3">L-1-4w-11</strain>
    </source>
</reference>
<proteinExistence type="inferred from homology"/>
<dbReference type="PANTHER" id="PTHR18964">
    <property type="entry name" value="ROK (REPRESSOR, ORF, KINASE) FAMILY"/>
    <property type="match status" value="1"/>
</dbReference>
<dbReference type="InterPro" id="IPR043129">
    <property type="entry name" value="ATPase_NBD"/>
</dbReference>
<name>A0A4U1L1W3_9SPHN</name>
<evidence type="ECO:0000313" key="2">
    <source>
        <dbReference type="EMBL" id="TKD50153.1"/>
    </source>
</evidence>
<sequence length="288" mass="29653">MMRVLAEQVLGFDVGGSKILARIGPWRERIASGRDCSPDRLVDIVVGSIARATAAGHCPMGIGIGFPGLVADGGSGVRSSVILDGWSDVPLAALLRQRTGLPARIENDVNCWALGELAKRPDATSFLLLTVGTGVGGAIVLNRRLWRGRSGLAGEIGHASVDEDGILCLCGQKGCVGPLVGGEALCAELAINSHLLKERIRSRDPVVAAAIRWRAEALGSVVANALNLLDPGLVVIAGSLAPAFLPGVKLKAGNAFAEIVANTRVELSCAMPDGAAVGATHLLDGEQA</sequence>
<dbReference type="InterPro" id="IPR000600">
    <property type="entry name" value="ROK"/>
</dbReference>
<evidence type="ECO:0000256" key="1">
    <source>
        <dbReference type="ARBA" id="ARBA00006479"/>
    </source>
</evidence>
<dbReference type="PANTHER" id="PTHR18964:SF149">
    <property type="entry name" value="BIFUNCTIONAL UDP-N-ACETYLGLUCOSAMINE 2-EPIMERASE_N-ACETYLMANNOSAMINE KINASE"/>
    <property type="match status" value="1"/>
</dbReference>
<dbReference type="OrthoDB" id="9810372at2"/>